<keyword evidence="6" id="KW-1185">Reference proteome</keyword>
<reference evidence="5" key="1">
    <citation type="submission" date="2022-08" db="EMBL/GenBank/DDBJ databases">
        <authorList>
            <person name="Deng Y."/>
            <person name="Han X.-F."/>
            <person name="Zhang Y.-Q."/>
        </authorList>
    </citation>
    <scope>NUCLEOTIDE SEQUENCE</scope>
    <source>
        <strain evidence="5">CPCC 205763</strain>
    </source>
</reference>
<evidence type="ECO:0000313" key="5">
    <source>
        <dbReference type="EMBL" id="MCS5717640.1"/>
    </source>
</evidence>
<protein>
    <submittedName>
        <fullName evidence="5">Gfo/Idh/MocA family oxidoreductase</fullName>
    </submittedName>
</protein>
<proteinExistence type="predicted"/>
<dbReference type="SUPFAM" id="SSF55347">
    <property type="entry name" value="Glyceraldehyde-3-phosphate dehydrogenase-like, C-terminal domain"/>
    <property type="match status" value="1"/>
</dbReference>
<evidence type="ECO:0000256" key="1">
    <source>
        <dbReference type="ARBA" id="ARBA00023002"/>
    </source>
</evidence>
<dbReference type="SUPFAM" id="SSF51735">
    <property type="entry name" value="NAD(P)-binding Rossmann-fold domains"/>
    <property type="match status" value="1"/>
</dbReference>
<comment type="caution">
    <text evidence="5">The sequence shown here is derived from an EMBL/GenBank/DDBJ whole genome shotgun (WGS) entry which is preliminary data.</text>
</comment>
<dbReference type="Proteomes" id="UP001165584">
    <property type="component" value="Unassembled WGS sequence"/>
</dbReference>
<dbReference type="Pfam" id="PF01408">
    <property type="entry name" value="GFO_IDH_MocA"/>
    <property type="match status" value="1"/>
</dbReference>
<keyword evidence="2" id="KW-0520">NAD</keyword>
<dbReference type="PANTHER" id="PTHR43818:SF11">
    <property type="entry name" value="BCDNA.GH03377"/>
    <property type="match status" value="1"/>
</dbReference>
<dbReference type="InterPro" id="IPR036291">
    <property type="entry name" value="NAD(P)-bd_dom_sf"/>
</dbReference>
<sequence length="327" mass="35640">MSAVERGPVRVAVIGAGQMANLVHYPSLSSLPDVEIVGICDLSPERLRATGERWGVTALFSDWSAMLDETRADAVYVIGPPELMFGIWCACLVRGLDLFVEKPLGLTVHQARTLARLADENGCITQVGFQRRSSPLLEHMVGRVHDRGQVVHAVCRFYKNDPTPMVSARDRMMDDGVHVIDTLRHLCGGEVIAVSDVTRRVLVDDINFITATLEFDTGAVGVMITNWTSGRRTFGVELHGPGIMAEGDLEIGGTVWDADGSEELDAAEVAGSPDLHVRGGFRAKSAEFIEAVRTRRLPSSHFGDALKTMTVAETILAHDLLRAERNV</sequence>
<dbReference type="EMBL" id="JANLCM010000001">
    <property type="protein sequence ID" value="MCS5717640.1"/>
    <property type="molecule type" value="Genomic_DNA"/>
</dbReference>
<dbReference type="InterPro" id="IPR055170">
    <property type="entry name" value="GFO_IDH_MocA-like_dom"/>
</dbReference>
<evidence type="ECO:0000313" key="6">
    <source>
        <dbReference type="Proteomes" id="UP001165584"/>
    </source>
</evidence>
<feature type="domain" description="Gfo/Idh/MocA-like oxidoreductase N-terminal" evidence="3">
    <location>
        <begin position="9"/>
        <end position="129"/>
    </location>
</feature>
<evidence type="ECO:0000256" key="2">
    <source>
        <dbReference type="ARBA" id="ARBA00023027"/>
    </source>
</evidence>
<accession>A0ABT2GN34</accession>
<dbReference type="InterPro" id="IPR050463">
    <property type="entry name" value="Gfo/Idh/MocA_oxidrdct_glycsds"/>
</dbReference>
<dbReference type="Pfam" id="PF22725">
    <property type="entry name" value="GFO_IDH_MocA_C3"/>
    <property type="match status" value="1"/>
</dbReference>
<dbReference type="Gene3D" id="3.40.50.720">
    <property type="entry name" value="NAD(P)-binding Rossmann-like Domain"/>
    <property type="match status" value="1"/>
</dbReference>
<keyword evidence="1" id="KW-0560">Oxidoreductase</keyword>
<evidence type="ECO:0000259" key="3">
    <source>
        <dbReference type="Pfam" id="PF01408"/>
    </source>
</evidence>
<dbReference type="Gene3D" id="3.30.360.10">
    <property type="entry name" value="Dihydrodipicolinate Reductase, domain 2"/>
    <property type="match status" value="1"/>
</dbReference>
<dbReference type="InterPro" id="IPR000683">
    <property type="entry name" value="Gfo/Idh/MocA-like_OxRdtase_N"/>
</dbReference>
<feature type="domain" description="GFO/IDH/MocA-like oxidoreductase" evidence="4">
    <location>
        <begin position="148"/>
        <end position="240"/>
    </location>
</feature>
<organism evidence="5 6">
    <name type="scientific">Herbiconiux aconitum</name>
    <dbReference type="NCBI Taxonomy" id="2970913"/>
    <lineage>
        <taxon>Bacteria</taxon>
        <taxon>Bacillati</taxon>
        <taxon>Actinomycetota</taxon>
        <taxon>Actinomycetes</taxon>
        <taxon>Micrococcales</taxon>
        <taxon>Microbacteriaceae</taxon>
        <taxon>Herbiconiux</taxon>
    </lineage>
</organism>
<name>A0ABT2GN34_9MICO</name>
<evidence type="ECO:0000259" key="4">
    <source>
        <dbReference type="Pfam" id="PF22725"/>
    </source>
</evidence>
<gene>
    <name evidence="5" type="ORF">N1027_05760</name>
</gene>
<dbReference type="RefSeq" id="WP_259506063.1">
    <property type="nucleotide sequence ID" value="NZ_JANLCM010000001.1"/>
</dbReference>
<dbReference type="PANTHER" id="PTHR43818">
    <property type="entry name" value="BCDNA.GH03377"/>
    <property type="match status" value="1"/>
</dbReference>